<dbReference type="RefSeq" id="WP_091406975.1">
    <property type="nucleotide sequence ID" value="NZ_FOAB01000002.1"/>
</dbReference>
<evidence type="ECO:0000313" key="2">
    <source>
        <dbReference type="EMBL" id="SEK89324.1"/>
    </source>
</evidence>
<dbReference type="STRING" id="1038014.SAMN04487910_1408"/>
<dbReference type="AlphaFoldDB" id="A0A1H7KRY5"/>
<evidence type="ECO:0000256" key="1">
    <source>
        <dbReference type="SAM" id="MobiDB-lite"/>
    </source>
</evidence>
<organism evidence="2 3">
    <name type="scientific">Aquimarina amphilecti</name>
    <dbReference type="NCBI Taxonomy" id="1038014"/>
    <lineage>
        <taxon>Bacteria</taxon>
        <taxon>Pseudomonadati</taxon>
        <taxon>Bacteroidota</taxon>
        <taxon>Flavobacteriia</taxon>
        <taxon>Flavobacteriales</taxon>
        <taxon>Flavobacteriaceae</taxon>
        <taxon>Aquimarina</taxon>
    </lineage>
</organism>
<dbReference type="EMBL" id="FOAB01000002">
    <property type="protein sequence ID" value="SEK89324.1"/>
    <property type="molecule type" value="Genomic_DNA"/>
</dbReference>
<dbReference type="Proteomes" id="UP000198521">
    <property type="component" value="Unassembled WGS sequence"/>
</dbReference>
<accession>A0A1H7KRY5</accession>
<protein>
    <submittedName>
        <fullName evidence="2">Uncharacterized protein</fullName>
    </submittedName>
</protein>
<evidence type="ECO:0000313" key="3">
    <source>
        <dbReference type="Proteomes" id="UP000198521"/>
    </source>
</evidence>
<feature type="region of interest" description="Disordered" evidence="1">
    <location>
        <begin position="39"/>
        <end position="66"/>
    </location>
</feature>
<feature type="compositionally biased region" description="Polar residues" evidence="1">
    <location>
        <begin position="55"/>
        <end position="66"/>
    </location>
</feature>
<name>A0A1H7KRY5_AQUAM</name>
<gene>
    <name evidence="2" type="ORF">SAMN04487910_1408</name>
</gene>
<proteinExistence type="predicted"/>
<keyword evidence="3" id="KW-1185">Reference proteome</keyword>
<sequence>MKKSQLKGKLTLEKMNIAKLNNLSKIRGGNFMILDLVDSINNNDDDDDDDGTLPTWPNTNQGDQGN</sequence>
<reference evidence="2 3" key="1">
    <citation type="submission" date="2016-10" db="EMBL/GenBank/DDBJ databases">
        <authorList>
            <person name="de Groot N.N."/>
        </authorList>
    </citation>
    <scope>NUCLEOTIDE SEQUENCE [LARGE SCALE GENOMIC DNA]</scope>
    <source>
        <strain evidence="2 3">DSM 25232</strain>
    </source>
</reference>